<evidence type="ECO:0000313" key="1">
    <source>
        <dbReference type="EMBL" id="PYH44706.1"/>
    </source>
</evidence>
<dbReference type="AlphaFoldDB" id="A0A318ZBF4"/>
<dbReference type="OrthoDB" id="2018619at2759"/>
<dbReference type="RefSeq" id="XP_025430688.1">
    <property type="nucleotide sequence ID" value="XM_025575193.1"/>
</dbReference>
<dbReference type="EMBL" id="KZ821235">
    <property type="protein sequence ID" value="PYH44706.1"/>
    <property type="molecule type" value="Genomic_DNA"/>
</dbReference>
<accession>A0A318ZBF4</accession>
<reference evidence="1 2" key="1">
    <citation type="submission" date="2016-12" db="EMBL/GenBank/DDBJ databases">
        <title>The genomes of Aspergillus section Nigri reveals drivers in fungal speciation.</title>
        <authorList>
            <consortium name="DOE Joint Genome Institute"/>
            <person name="Vesth T.C."/>
            <person name="Nybo J."/>
            <person name="Theobald S."/>
            <person name="Brandl J."/>
            <person name="Frisvad J.C."/>
            <person name="Nielsen K.F."/>
            <person name="Lyhne E.K."/>
            <person name="Kogle M.E."/>
            <person name="Kuo A."/>
            <person name="Riley R."/>
            <person name="Clum A."/>
            <person name="Nolan M."/>
            <person name="Lipzen A."/>
            <person name="Salamov A."/>
            <person name="Henrissat B."/>
            <person name="Wiebenga A."/>
            <person name="De Vries R.P."/>
            <person name="Grigoriev I.V."/>
            <person name="Mortensen U.H."/>
            <person name="Andersen M.R."/>
            <person name="Baker S.E."/>
        </authorList>
    </citation>
    <scope>NUCLEOTIDE SEQUENCE [LARGE SCALE GENOMIC DNA]</scope>
    <source>
        <strain evidence="1 2">JOP 1030-1</strain>
    </source>
</reference>
<dbReference type="Gene3D" id="1.10.4160.10">
    <property type="entry name" value="Hydantoin permease"/>
    <property type="match status" value="1"/>
</dbReference>
<dbReference type="GeneID" id="37076421"/>
<proteinExistence type="predicted"/>
<protein>
    <submittedName>
        <fullName evidence="1">Uncharacterized protein</fullName>
    </submittedName>
</protein>
<gene>
    <name evidence="1" type="ORF">BP01DRAFT_357398</name>
</gene>
<dbReference type="Proteomes" id="UP000248349">
    <property type="component" value="Unassembled WGS sequence"/>
</dbReference>
<keyword evidence="2" id="KW-1185">Reference proteome</keyword>
<organism evidence="1 2">
    <name type="scientific">Aspergillus saccharolyticus JOP 1030-1</name>
    <dbReference type="NCBI Taxonomy" id="1450539"/>
    <lineage>
        <taxon>Eukaryota</taxon>
        <taxon>Fungi</taxon>
        <taxon>Dikarya</taxon>
        <taxon>Ascomycota</taxon>
        <taxon>Pezizomycotina</taxon>
        <taxon>Eurotiomycetes</taxon>
        <taxon>Eurotiomycetidae</taxon>
        <taxon>Eurotiales</taxon>
        <taxon>Aspergillaceae</taxon>
        <taxon>Aspergillus</taxon>
        <taxon>Aspergillus subgen. Circumdati</taxon>
    </lineage>
</organism>
<name>A0A318ZBF4_9EURO</name>
<sequence>MARVGKLISAIELDSSRDSRWSNEDLLPTPPEQCTWRWWNYVSFYWSISFTNWTLGSVCLRTRKNNQGGSRADRG</sequence>
<evidence type="ECO:0000313" key="2">
    <source>
        <dbReference type="Proteomes" id="UP000248349"/>
    </source>
</evidence>